<comment type="caution">
    <text evidence="2">The sequence shown here is derived from an EMBL/GenBank/DDBJ whole genome shotgun (WGS) entry which is preliminary data.</text>
</comment>
<dbReference type="RefSeq" id="XP_040745421.1">
    <property type="nucleotide sequence ID" value="XM_040886775.1"/>
</dbReference>
<evidence type="ECO:0000256" key="1">
    <source>
        <dbReference type="SAM" id="MobiDB-lite"/>
    </source>
</evidence>
<name>A0A1Y1WEQ1_9FUNG</name>
<keyword evidence="3" id="KW-1185">Reference proteome</keyword>
<dbReference type="OrthoDB" id="5593082at2759"/>
<sequence>MASRRPAQTPLSLDLAARSPDPSSQHTLSPAPATPTALNPHWGLGHMGVPGGHDRSVSRRSSVVSTSSSFFDRSFFATPETRIVDLGKKTTLSYATLMLNLYNDISLDLKTAAEANRRIGKAALAKPDLDRTHADLDDMHAAVREIHETQEFASIKDLLCRSLQVYEQIRETQPLASRATGAIN</sequence>
<gene>
    <name evidence="2" type="ORF">DL89DRAFT_265680</name>
</gene>
<feature type="region of interest" description="Disordered" evidence="1">
    <location>
        <begin position="1"/>
        <end position="60"/>
    </location>
</feature>
<proteinExistence type="predicted"/>
<evidence type="ECO:0000313" key="2">
    <source>
        <dbReference type="EMBL" id="ORX71997.1"/>
    </source>
</evidence>
<dbReference type="Proteomes" id="UP000193922">
    <property type="component" value="Unassembled WGS sequence"/>
</dbReference>
<evidence type="ECO:0000313" key="3">
    <source>
        <dbReference type="Proteomes" id="UP000193922"/>
    </source>
</evidence>
<accession>A0A1Y1WEQ1</accession>
<dbReference type="AlphaFoldDB" id="A0A1Y1WEQ1"/>
<dbReference type="GeneID" id="63803423"/>
<reference evidence="2 3" key="1">
    <citation type="submission" date="2016-07" db="EMBL/GenBank/DDBJ databases">
        <title>Pervasive Adenine N6-methylation of Active Genes in Fungi.</title>
        <authorList>
            <consortium name="DOE Joint Genome Institute"/>
            <person name="Mondo S.J."/>
            <person name="Dannebaum R.O."/>
            <person name="Kuo R.C."/>
            <person name="Labutti K."/>
            <person name="Haridas S."/>
            <person name="Kuo A."/>
            <person name="Salamov A."/>
            <person name="Ahrendt S.R."/>
            <person name="Lipzen A."/>
            <person name="Sullivan W."/>
            <person name="Andreopoulos W.B."/>
            <person name="Clum A."/>
            <person name="Lindquist E."/>
            <person name="Daum C."/>
            <person name="Ramamoorthy G.K."/>
            <person name="Gryganskyi A."/>
            <person name="Culley D."/>
            <person name="Magnuson J.K."/>
            <person name="James T.Y."/>
            <person name="O'Malley M.A."/>
            <person name="Stajich J.E."/>
            <person name="Spatafora J.W."/>
            <person name="Visel A."/>
            <person name="Grigoriev I.V."/>
        </authorList>
    </citation>
    <scope>NUCLEOTIDE SEQUENCE [LARGE SCALE GENOMIC DNA]</scope>
    <source>
        <strain evidence="2 3">ATCC 12442</strain>
    </source>
</reference>
<organism evidence="2 3">
    <name type="scientific">Linderina pennispora</name>
    <dbReference type="NCBI Taxonomy" id="61395"/>
    <lineage>
        <taxon>Eukaryota</taxon>
        <taxon>Fungi</taxon>
        <taxon>Fungi incertae sedis</taxon>
        <taxon>Zoopagomycota</taxon>
        <taxon>Kickxellomycotina</taxon>
        <taxon>Kickxellomycetes</taxon>
        <taxon>Kickxellales</taxon>
        <taxon>Kickxellaceae</taxon>
        <taxon>Linderina</taxon>
    </lineage>
</organism>
<dbReference type="EMBL" id="MCFD01000003">
    <property type="protein sequence ID" value="ORX71997.1"/>
    <property type="molecule type" value="Genomic_DNA"/>
</dbReference>
<protein>
    <submittedName>
        <fullName evidence="2">Uncharacterized protein</fullName>
    </submittedName>
</protein>